<gene>
    <name evidence="1" type="ORF">LTS18_002986</name>
</gene>
<dbReference type="EMBL" id="JAWDJW010007043">
    <property type="protein sequence ID" value="KAK3062983.1"/>
    <property type="molecule type" value="Genomic_DNA"/>
</dbReference>
<protein>
    <submittedName>
        <fullName evidence="1">Uncharacterized protein</fullName>
    </submittedName>
</protein>
<name>A0ACC3D7C9_9PEZI</name>
<sequence>MGLCSTPTPVALIQNLGRLAKPKTGRILLLEHGRSKWDWLNRWLDNSAANHAQRHGCWWNRDIGKIVEESGLEVVTMKRHHFGTTWWVELRPGKWRVEDDRRRAERAQRRDSAVGVGMDVERPAEEKSGWSRMFGFGKRDGQD</sequence>
<evidence type="ECO:0000313" key="1">
    <source>
        <dbReference type="EMBL" id="KAK3062983.1"/>
    </source>
</evidence>
<evidence type="ECO:0000313" key="2">
    <source>
        <dbReference type="Proteomes" id="UP001186974"/>
    </source>
</evidence>
<comment type="caution">
    <text evidence="1">The sequence shown here is derived from an EMBL/GenBank/DDBJ whole genome shotgun (WGS) entry which is preliminary data.</text>
</comment>
<organism evidence="1 2">
    <name type="scientific">Coniosporium uncinatum</name>
    <dbReference type="NCBI Taxonomy" id="93489"/>
    <lineage>
        <taxon>Eukaryota</taxon>
        <taxon>Fungi</taxon>
        <taxon>Dikarya</taxon>
        <taxon>Ascomycota</taxon>
        <taxon>Pezizomycotina</taxon>
        <taxon>Dothideomycetes</taxon>
        <taxon>Dothideomycetes incertae sedis</taxon>
        <taxon>Coniosporium</taxon>
    </lineage>
</organism>
<reference evidence="1" key="1">
    <citation type="submission" date="2024-09" db="EMBL/GenBank/DDBJ databases">
        <title>Black Yeasts Isolated from many extreme environments.</title>
        <authorList>
            <person name="Coleine C."/>
            <person name="Stajich J.E."/>
            <person name="Selbmann L."/>
        </authorList>
    </citation>
    <scope>NUCLEOTIDE SEQUENCE</scope>
    <source>
        <strain evidence="1">CCFEE 5737</strain>
    </source>
</reference>
<accession>A0ACC3D7C9</accession>
<proteinExistence type="predicted"/>
<dbReference type="Proteomes" id="UP001186974">
    <property type="component" value="Unassembled WGS sequence"/>
</dbReference>
<keyword evidence="2" id="KW-1185">Reference proteome</keyword>